<dbReference type="OrthoDB" id="3541843at2"/>
<gene>
    <name evidence="2" type="ORF">E1286_30040</name>
</gene>
<dbReference type="EMBL" id="SMKQ01000121">
    <property type="protein sequence ID" value="TDD42764.1"/>
    <property type="molecule type" value="Genomic_DNA"/>
</dbReference>
<feature type="signal peptide" evidence="1">
    <location>
        <begin position="1"/>
        <end position="22"/>
    </location>
</feature>
<accession>A0A4R4YFM3</accession>
<dbReference type="RefSeq" id="WP_132617866.1">
    <property type="nucleotide sequence ID" value="NZ_SMKQ01000121.1"/>
</dbReference>
<protein>
    <submittedName>
        <fullName evidence="2">Uncharacterized protein</fullName>
    </submittedName>
</protein>
<evidence type="ECO:0000313" key="3">
    <source>
        <dbReference type="Proteomes" id="UP000295302"/>
    </source>
</evidence>
<proteinExistence type="predicted"/>
<organism evidence="2 3">
    <name type="scientific">Nonomuraea terrae</name>
    <dbReference type="NCBI Taxonomy" id="2530383"/>
    <lineage>
        <taxon>Bacteria</taxon>
        <taxon>Bacillati</taxon>
        <taxon>Actinomycetota</taxon>
        <taxon>Actinomycetes</taxon>
        <taxon>Streptosporangiales</taxon>
        <taxon>Streptosporangiaceae</taxon>
        <taxon>Nonomuraea</taxon>
    </lineage>
</organism>
<comment type="caution">
    <text evidence="2">The sequence shown here is derived from an EMBL/GenBank/DDBJ whole genome shotgun (WGS) entry which is preliminary data.</text>
</comment>
<sequence>MNRLALSSLALACALVAAPALAATPAAAAPTLRGCYDGKCQFTFTKPVKFRVAKKYGLAWVRVAKVWSDWAGTDVIQVTVPNGNVLMSEGASGSANKLNFRVVSITDQGAKIRFTG</sequence>
<dbReference type="Proteomes" id="UP000295302">
    <property type="component" value="Unassembled WGS sequence"/>
</dbReference>
<evidence type="ECO:0000313" key="2">
    <source>
        <dbReference type="EMBL" id="TDD42764.1"/>
    </source>
</evidence>
<feature type="chain" id="PRO_5038531351" evidence="1">
    <location>
        <begin position="23"/>
        <end position="116"/>
    </location>
</feature>
<keyword evidence="3" id="KW-1185">Reference proteome</keyword>
<reference evidence="2 3" key="1">
    <citation type="submission" date="2019-03" db="EMBL/GenBank/DDBJ databases">
        <title>Draft genome sequences of novel Actinobacteria.</title>
        <authorList>
            <person name="Sahin N."/>
            <person name="Ay H."/>
            <person name="Saygin H."/>
        </authorList>
    </citation>
    <scope>NUCLEOTIDE SEQUENCE [LARGE SCALE GENOMIC DNA]</scope>
    <source>
        <strain evidence="2 3">CH32</strain>
    </source>
</reference>
<evidence type="ECO:0000256" key="1">
    <source>
        <dbReference type="SAM" id="SignalP"/>
    </source>
</evidence>
<name>A0A4R4YFM3_9ACTN</name>
<keyword evidence="1" id="KW-0732">Signal</keyword>
<dbReference type="AlphaFoldDB" id="A0A4R4YFM3"/>